<dbReference type="AlphaFoldDB" id="A0AAU6TPL4"/>
<dbReference type="InterPro" id="IPR022532">
    <property type="entry name" value="DUF3696"/>
</dbReference>
<accession>A0AAU6TPL4</accession>
<reference evidence="3" key="1">
    <citation type="submission" date="2022-03" db="EMBL/GenBank/DDBJ databases">
        <title>Sea Food Isolates.</title>
        <authorList>
            <person name="Li c."/>
        </authorList>
    </citation>
    <scope>NUCLEOTIDE SEQUENCE</scope>
    <source>
        <strain evidence="3">19MO02SH05</strain>
    </source>
</reference>
<dbReference type="Pfam" id="PF13175">
    <property type="entry name" value="AAA_15"/>
    <property type="match status" value="2"/>
</dbReference>
<organism evidence="3">
    <name type="scientific">bacterium 19MO02SH05</name>
    <dbReference type="NCBI Taxonomy" id="2920696"/>
    <lineage>
        <taxon>Bacteria</taxon>
    </lineage>
</organism>
<protein>
    <submittedName>
        <fullName evidence="3">DUF3696 domain-containing protein</fullName>
    </submittedName>
</protein>
<dbReference type="Gene3D" id="3.40.50.300">
    <property type="entry name" value="P-loop containing nucleotide triphosphate hydrolases"/>
    <property type="match status" value="2"/>
</dbReference>
<feature type="domain" description="DUF3696" evidence="1">
    <location>
        <begin position="330"/>
        <end position="369"/>
    </location>
</feature>
<evidence type="ECO:0000259" key="2">
    <source>
        <dbReference type="Pfam" id="PF13175"/>
    </source>
</evidence>
<dbReference type="InterPro" id="IPR014592">
    <property type="entry name" value="P-loop_UCP034888"/>
</dbReference>
<name>A0AAU6TPL4_UNCXX</name>
<feature type="domain" description="Endonuclease GajA/Old nuclease/RecF-like AAA" evidence="2">
    <location>
        <begin position="4"/>
        <end position="78"/>
    </location>
</feature>
<dbReference type="PANTHER" id="PTHR43581">
    <property type="entry name" value="ATP/GTP PHOSPHATASE"/>
    <property type="match status" value="1"/>
</dbReference>
<dbReference type="EMBL" id="CP095343">
    <property type="protein sequence ID" value="XAG63120.1"/>
    <property type="molecule type" value="Genomic_DNA"/>
</dbReference>
<dbReference type="InterPro" id="IPR051396">
    <property type="entry name" value="Bact_Antivir_Def_Nuclease"/>
</dbReference>
<dbReference type="PANTHER" id="PTHR43581:SF2">
    <property type="entry name" value="EXCINUCLEASE ATPASE SUBUNIT"/>
    <property type="match status" value="1"/>
</dbReference>
<gene>
    <name evidence="3" type="ORF">MRL64_14065</name>
</gene>
<dbReference type="PIRSF" id="PIRSF034888">
    <property type="entry name" value="P-loop_UCP034888"/>
    <property type="match status" value="1"/>
</dbReference>
<evidence type="ECO:0000259" key="1">
    <source>
        <dbReference type="Pfam" id="PF12476"/>
    </source>
</evidence>
<feature type="domain" description="Endonuclease GajA/Old nuclease/RecF-like AAA" evidence="2">
    <location>
        <begin position="179"/>
        <end position="310"/>
    </location>
</feature>
<evidence type="ECO:0000313" key="3">
    <source>
        <dbReference type="EMBL" id="XAG63120.1"/>
    </source>
</evidence>
<dbReference type="InterPro" id="IPR041685">
    <property type="entry name" value="AAA_GajA/Old/RecF-like"/>
</dbReference>
<proteinExistence type="predicted"/>
<dbReference type="SUPFAM" id="SSF52540">
    <property type="entry name" value="P-loop containing nucleoside triphosphate hydrolases"/>
    <property type="match status" value="1"/>
</dbReference>
<dbReference type="InterPro" id="IPR027417">
    <property type="entry name" value="P-loop_NTPase"/>
</dbReference>
<sequence length="384" mass="43075">MIPIEELRLKNFKSYKEQCFGFSNLTVFCGNNSVGKSTAIQALGILLQSGFGKSVNLNDKLVHVGNIDDIHNAYNRDEDELYIEVKSRGNFYKWGYNDADQREGLLGKNFLPYCSSNFMEAMELNDKVRGHFNYQYIVADRWGPKDNLPLSENVPHSLWLGTKGEYTAEVLDKILNRSNNSMSKFSIDEDPRRHEGTNSLFLFDNIVSWMGEVTPGYNLEPGTEPKANVSYNSIIHQSGKSIKAINTGFGYSYSMSIVVALLASSPGDLVIIENPEAHLHPKGQSYLGRLIALTAQAGVQVIVETHSDHLLNGIRVITRLKEDFAPELFTLYYISQGEQQSNVEKITITKDGKLSDWPTGFFDQQAQDMFMIMTGQTKLPTKGA</sequence>
<dbReference type="Pfam" id="PF12476">
    <property type="entry name" value="DUF3696"/>
    <property type="match status" value="1"/>
</dbReference>